<dbReference type="EMBL" id="QNRK01000049">
    <property type="protein sequence ID" value="RBP02816.1"/>
    <property type="molecule type" value="Genomic_DNA"/>
</dbReference>
<evidence type="ECO:0000313" key="1">
    <source>
        <dbReference type="EMBL" id="RBP02816.1"/>
    </source>
</evidence>
<reference evidence="1 2" key="1">
    <citation type="submission" date="2018-06" db="EMBL/GenBank/DDBJ databases">
        <title>Genomic Encyclopedia of Type Strains, Phase IV (KMG-IV): sequencing the most valuable type-strain genomes for metagenomic binning, comparative biology and taxonomic classification.</title>
        <authorList>
            <person name="Goeker M."/>
        </authorList>
    </citation>
    <scope>NUCLEOTIDE SEQUENCE [LARGE SCALE GENOMIC DNA]</scope>
    <source>
        <strain evidence="1 2">DSM 24875</strain>
    </source>
</reference>
<dbReference type="Proteomes" id="UP000253529">
    <property type="component" value="Unassembled WGS sequence"/>
</dbReference>
<dbReference type="AlphaFoldDB" id="A0A366ELF8"/>
<keyword evidence="2" id="KW-1185">Reference proteome</keyword>
<gene>
    <name evidence="1" type="ORF">DFR50_14915</name>
</gene>
<sequence length="96" mass="10389">MRMMLRMVIDATDGSDAIQSGAMQRAIGALVEKLKPEAVYFSTEDGMRAGYIVFDMTSANQQVEIGEPLFDLGCEVHLTPCMTPDELQAGFAAAGR</sequence>
<evidence type="ECO:0000313" key="2">
    <source>
        <dbReference type="Proteomes" id="UP000253529"/>
    </source>
</evidence>
<dbReference type="RefSeq" id="WP_113893199.1">
    <property type="nucleotide sequence ID" value="NZ_QNRK01000049.1"/>
</dbReference>
<accession>A0A366ELF8</accession>
<protein>
    <submittedName>
        <fullName evidence="1">Uncharacterized protein</fullName>
    </submittedName>
</protein>
<organism evidence="1 2">
    <name type="scientific">Roseiarcus fermentans</name>
    <dbReference type="NCBI Taxonomy" id="1473586"/>
    <lineage>
        <taxon>Bacteria</taxon>
        <taxon>Pseudomonadati</taxon>
        <taxon>Pseudomonadota</taxon>
        <taxon>Alphaproteobacteria</taxon>
        <taxon>Hyphomicrobiales</taxon>
        <taxon>Roseiarcaceae</taxon>
        <taxon>Roseiarcus</taxon>
    </lineage>
</organism>
<comment type="caution">
    <text evidence="1">The sequence shown here is derived from an EMBL/GenBank/DDBJ whole genome shotgun (WGS) entry which is preliminary data.</text>
</comment>
<proteinExistence type="predicted"/>
<dbReference type="OrthoDB" id="120749at2"/>
<name>A0A366ELF8_9HYPH</name>